<sequence length="315" mass="35368">MTFYSAAICGFILQVVLYFKRYEISNTLNQLCRLSHALNPHGVIGSKYFYTHLAILLGTASVMVSGLCYFFFYKQISTIRSEVVFPFYVPYNMHEACLGFVLVSSIFSTTLGGLTCSFTTLLCDHIYLMTGNLIRSYRSNLKRNLKTDRLSTFIFYEIKSLKAIVALVDGIDGAFGFCALLQYCALSSLIFITITIAIYKGTTFQCYWLILIIGLNFVSTTYVFCRITLSGSMICDESELLRKISVQCSDEIYEQSIIGSNLKDGSLQALSLLLGNMRDVPLRVTGGGMFVIRRSIFLAMANSLVTYSVIMYQLN</sequence>
<evidence type="ECO:0008006" key="4">
    <source>
        <dbReference type="Google" id="ProtNLM"/>
    </source>
</evidence>
<keyword evidence="3" id="KW-1185">Reference proteome</keyword>
<accession>A0A4Y2CW45</accession>
<gene>
    <name evidence="2" type="ORF">AVEN_52446_1</name>
</gene>
<dbReference type="AlphaFoldDB" id="A0A4Y2CW45"/>
<feature type="transmembrane region" description="Helical" evidence="1">
    <location>
        <begin position="174"/>
        <end position="199"/>
    </location>
</feature>
<proteinExistence type="predicted"/>
<feature type="transmembrane region" description="Helical" evidence="1">
    <location>
        <begin position="109"/>
        <end position="129"/>
    </location>
</feature>
<organism evidence="2 3">
    <name type="scientific">Araneus ventricosus</name>
    <name type="common">Orbweaver spider</name>
    <name type="synonym">Epeira ventricosa</name>
    <dbReference type="NCBI Taxonomy" id="182803"/>
    <lineage>
        <taxon>Eukaryota</taxon>
        <taxon>Metazoa</taxon>
        <taxon>Ecdysozoa</taxon>
        <taxon>Arthropoda</taxon>
        <taxon>Chelicerata</taxon>
        <taxon>Arachnida</taxon>
        <taxon>Araneae</taxon>
        <taxon>Araneomorphae</taxon>
        <taxon>Entelegynae</taxon>
        <taxon>Araneoidea</taxon>
        <taxon>Araneidae</taxon>
        <taxon>Araneus</taxon>
    </lineage>
</organism>
<dbReference type="Proteomes" id="UP000499080">
    <property type="component" value="Unassembled WGS sequence"/>
</dbReference>
<protein>
    <recommendedName>
        <fullName evidence="4">Gustatory receptor</fullName>
    </recommendedName>
</protein>
<comment type="caution">
    <text evidence="2">The sequence shown here is derived from an EMBL/GenBank/DDBJ whole genome shotgun (WGS) entry which is preliminary data.</text>
</comment>
<feature type="transmembrane region" description="Helical" evidence="1">
    <location>
        <begin position="206"/>
        <end position="224"/>
    </location>
</feature>
<evidence type="ECO:0000256" key="1">
    <source>
        <dbReference type="SAM" id="Phobius"/>
    </source>
</evidence>
<keyword evidence="1" id="KW-0812">Transmembrane</keyword>
<evidence type="ECO:0000313" key="3">
    <source>
        <dbReference type="Proteomes" id="UP000499080"/>
    </source>
</evidence>
<dbReference type="OrthoDB" id="6428803at2759"/>
<dbReference type="EMBL" id="BGPR01000259">
    <property type="protein sequence ID" value="GBM08603.1"/>
    <property type="molecule type" value="Genomic_DNA"/>
</dbReference>
<name>A0A4Y2CW45_ARAVE</name>
<reference evidence="2 3" key="1">
    <citation type="journal article" date="2019" name="Sci. Rep.">
        <title>Orb-weaving spider Araneus ventricosus genome elucidates the spidroin gene catalogue.</title>
        <authorList>
            <person name="Kono N."/>
            <person name="Nakamura H."/>
            <person name="Ohtoshi R."/>
            <person name="Moran D.A.P."/>
            <person name="Shinohara A."/>
            <person name="Yoshida Y."/>
            <person name="Fujiwara M."/>
            <person name="Mori M."/>
            <person name="Tomita M."/>
            <person name="Arakawa K."/>
        </authorList>
    </citation>
    <scope>NUCLEOTIDE SEQUENCE [LARGE SCALE GENOMIC DNA]</scope>
</reference>
<keyword evidence="1" id="KW-1133">Transmembrane helix</keyword>
<evidence type="ECO:0000313" key="2">
    <source>
        <dbReference type="EMBL" id="GBM08603.1"/>
    </source>
</evidence>
<feature type="transmembrane region" description="Helical" evidence="1">
    <location>
        <begin position="49"/>
        <end position="72"/>
    </location>
</feature>
<keyword evidence="1" id="KW-0472">Membrane</keyword>